<keyword evidence="1" id="KW-0175">Coiled coil</keyword>
<dbReference type="AlphaFoldDB" id="A0A0H2RY46"/>
<dbReference type="OrthoDB" id="5424209at2759"/>
<dbReference type="EMBL" id="KQ086047">
    <property type="protein sequence ID" value="KLO09721.1"/>
    <property type="molecule type" value="Genomic_DNA"/>
</dbReference>
<protein>
    <submittedName>
        <fullName evidence="2">Uncharacterized protein</fullName>
    </submittedName>
</protein>
<evidence type="ECO:0000256" key="1">
    <source>
        <dbReference type="SAM" id="Coils"/>
    </source>
</evidence>
<dbReference type="InParanoid" id="A0A0H2RY46"/>
<dbReference type="Proteomes" id="UP000053477">
    <property type="component" value="Unassembled WGS sequence"/>
</dbReference>
<proteinExistence type="predicted"/>
<gene>
    <name evidence="2" type="ORF">SCHPADRAFT_916623</name>
</gene>
<evidence type="ECO:0000313" key="3">
    <source>
        <dbReference type="Proteomes" id="UP000053477"/>
    </source>
</evidence>
<sequence length="535" mass="59696">MSYYNGIAGDGDHPELVYRSDFLTTPFAKPVGRFAHLPVKSVHGVFGTTLNKVWNEVDFQVRDLFMAREIDWSSIGPARFFTHGPPGEEEKGSLGPVVLWIAVKPGSTSPDTAHDVSQQILDLLRKYEVEGVVIEWREAVGHRLAGSPLMRHVGSTNATHYVRRGLTALLGVPLATEERESEDAQGTLTLWFCEIKDKNGRPSKKVYGVSNRHVLRDKYDTPYEPTGGAAKSFVRVCGMRRFQRILDDTKQAIADNGLLADLYVREIARLEAKEEQDRETRREIQRAQNDLSNKKEDIEDLEQLHADALKNWSDIKLHRNIGNVTFAPPITVDNGEGGTQYTSDWAVFEAAEAKVKDSFEGNIVDLGSKFTPQELMAMFYPVPGGQTTFKYPEERKLRIEGCLTEQELANPVEVDSEGERCLIVGKDGNTTDLTIGRYAGLTTFVRHDGVVSRELAIYNTGLKPTDVFSAKGDSGALVWHVYKGKARIVGQLHSGENKGGSTSNHVTYCTPGWYLVNQIKNKYKHADLYPIAWPA</sequence>
<organism evidence="2 3">
    <name type="scientific">Schizopora paradoxa</name>
    <dbReference type="NCBI Taxonomy" id="27342"/>
    <lineage>
        <taxon>Eukaryota</taxon>
        <taxon>Fungi</taxon>
        <taxon>Dikarya</taxon>
        <taxon>Basidiomycota</taxon>
        <taxon>Agaricomycotina</taxon>
        <taxon>Agaricomycetes</taxon>
        <taxon>Hymenochaetales</taxon>
        <taxon>Schizoporaceae</taxon>
        <taxon>Schizopora</taxon>
    </lineage>
</organism>
<accession>A0A0H2RY46</accession>
<feature type="coiled-coil region" evidence="1">
    <location>
        <begin position="267"/>
        <end position="311"/>
    </location>
</feature>
<reference evidence="2 3" key="1">
    <citation type="submission" date="2015-04" db="EMBL/GenBank/DDBJ databases">
        <title>Complete genome sequence of Schizopora paradoxa KUC8140, a cosmopolitan wood degrader in East Asia.</title>
        <authorList>
            <consortium name="DOE Joint Genome Institute"/>
            <person name="Min B."/>
            <person name="Park H."/>
            <person name="Jang Y."/>
            <person name="Kim J.-J."/>
            <person name="Kim K.H."/>
            <person name="Pangilinan J."/>
            <person name="Lipzen A."/>
            <person name="Riley R."/>
            <person name="Grigoriev I.V."/>
            <person name="Spatafora J.W."/>
            <person name="Choi I.-G."/>
        </authorList>
    </citation>
    <scope>NUCLEOTIDE SEQUENCE [LARGE SCALE GENOMIC DNA]</scope>
    <source>
        <strain evidence="2 3">KUC8140</strain>
    </source>
</reference>
<evidence type="ECO:0000313" key="2">
    <source>
        <dbReference type="EMBL" id="KLO09721.1"/>
    </source>
</evidence>
<keyword evidence="3" id="KW-1185">Reference proteome</keyword>
<name>A0A0H2RY46_9AGAM</name>